<evidence type="ECO:0000259" key="7">
    <source>
        <dbReference type="Pfam" id="PF01490"/>
    </source>
</evidence>
<dbReference type="GO" id="GO:0016020">
    <property type="term" value="C:membrane"/>
    <property type="evidence" value="ECO:0007669"/>
    <property type="project" value="UniProtKB-SubCell"/>
</dbReference>
<dbReference type="Pfam" id="PF01490">
    <property type="entry name" value="Aa_trans"/>
    <property type="match status" value="1"/>
</dbReference>
<dbReference type="AlphaFoldDB" id="A0A0L0G4H0"/>
<dbReference type="GeneID" id="25904279"/>
<feature type="transmembrane region" description="Helical" evidence="6">
    <location>
        <begin position="421"/>
        <end position="447"/>
    </location>
</feature>
<evidence type="ECO:0000256" key="6">
    <source>
        <dbReference type="SAM" id="Phobius"/>
    </source>
</evidence>
<keyword evidence="9" id="KW-1185">Reference proteome</keyword>
<evidence type="ECO:0000256" key="2">
    <source>
        <dbReference type="ARBA" id="ARBA00022692"/>
    </source>
</evidence>
<evidence type="ECO:0000313" key="8">
    <source>
        <dbReference type="EMBL" id="KNC83987.1"/>
    </source>
</evidence>
<evidence type="ECO:0000256" key="1">
    <source>
        <dbReference type="ARBA" id="ARBA00004141"/>
    </source>
</evidence>
<dbReference type="EMBL" id="KQ241796">
    <property type="protein sequence ID" value="KNC83987.1"/>
    <property type="molecule type" value="Genomic_DNA"/>
</dbReference>
<accession>A0A0L0G4H0</accession>
<feature type="transmembrane region" description="Helical" evidence="6">
    <location>
        <begin position="271"/>
        <end position="291"/>
    </location>
</feature>
<keyword evidence="4 6" id="KW-0472">Membrane</keyword>
<dbReference type="Proteomes" id="UP000054560">
    <property type="component" value="Unassembled WGS sequence"/>
</dbReference>
<dbReference type="InterPro" id="IPR013057">
    <property type="entry name" value="AA_transpt_TM"/>
</dbReference>
<feature type="transmembrane region" description="Helical" evidence="6">
    <location>
        <begin position="177"/>
        <end position="197"/>
    </location>
</feature>
<evidence type="ECO:0000256" key="5">
    <source>
        <dbReference type="SAM" id="MobiDB-lite"/>
    </source>
</evidence>
<dbReference type="GO" id="GO:0015179">
    <property type="term" value="F:L-amino acid transmembrane transporter activity"/>
    <property type="evidence" value="ECO:0007669"/>
    <property type="project" value="TreeGrafter"/>
</dbReference>
<evidence type="ECO:0000256" key="3">
    <source>
        <dbReference type="ARBA" id="ARBA00022989"/>
    </source>
</evidence>
<reference evidence="8 9" key="1">
    <citation type="submission" date="2011-02" db="EMBL/GenBank/DDBJ databases">
        <title>The Genome Sequence of Sphaeroforma arctica JP610.</title>
        <authorList>
            <consortium name="The Broad Institute Genome Sequencing Platform"/>
            <person name="Russ C."/>
            <person name="Cuomo C."/>
            <person name="Young S.K."/>
            <person name="Zeng Q."/>
            <person name="Gargeya S."/>
            <person name="Alvarado L."/>
            <person name="Berlin A."/>
            <person name="Chapman S.B."/>
            <person name="Chen Z."/>
            <person name="Freedman E."/>
            <person name="Gellesch M."/>
            <person name="Goldberg J."/>
            <person name="Griggs A."/>
            <person name="Gujja S."/>
            <person name="Heilman E."/>
            <person name="Heiman D."/>
            <person name="Howarth C."/>
            <person name="Mehta T."/>
            <person name="Neiman D."/>
            <person name="Pearson M."/>
            <person name="Roberts A."/>
            <person name="Saif S."/>
            <person name="Shea T."/>
            <person name="Shenoy N."/>
            <person name="Sisk P."/>
            <person name="Stolte C."/>
            <person name="Sykes S."/>
            <person name="White J."/>
            <person name="Yandava C."/>
            <person name="Burger G."/>
            <person name="Gray M.W."/>
            <person name="Holland P.W.H."/>
            <person name="King N."/>
            <person name="Lang F.B.F."/>
            <person name="Roger A.J."/>
            <person name="Ruiz-Trillo I."/>
            <person name="Haas B."/>
            <person name="Nusbaum C."/>
            <person name="Birren B."/>
        </authorList>
    </citation>
    <scope>NUCLEOTIDE SEQUENCE [LARGE SCALE GENOMIC DNA]</scope>
    <source>
        <strain evidence="8 9">JP610</strain>
    </source>
</reference>
<feature type="domain" description="Amino acid transporter transmembrane" evidence="7">
    <location>
        <begin position="39"/>
        <end position="445"/>
    </location>
</feature>
<dbReference type="PANTHER" id="PTHR22950">
    <property type="entry name" value="AMINO ACID TRANSPORTER"/>
    <property type="match status" value="1"/>
</dbReference>
<dbReference type="STRING" id="667725.A0A0L0G4H0"/>
<evidence type="ECO:0000256" key="4">
    <source>
        <dbReference type="ARBA" id="ARBA00023136"/>
    </source>
</evidence>
<name>A0A0L0G4H0_9EUKA</name>
<feature type="transmembrane region" description="Helical" evidence="6">
    <location>
        <begin position="63"/>
        <end position="84"/>
    </location>
</feature>
<proteinExistence type="predicted"/>
<organism evidence="8 9">
    <name type="scientific">Sphaeroforma arctica JP610</name>
    <dbReference type="NCBI Taxonomy" id="667725"/>
    <lineage>
        <taxon>Eukaryota</taxon>
        <taxon>Ichthyosporea</taxon>
        <taxon>Ichthyophonida</taxon>
        <taxon>Sphaeroforma</taxon>
    </lineage>
</organism>
<feature type="transmembrane region" description="Helical" evidence="6">
    <location>
        <begin position="311"/>
        <end position="337"/>
    </location>
</feature>
<dbReference type="eggNOG" id="KOG1305">
    <property type="taxonomic scope" value="Eukaryota"/>
</dbReference>
<sequence length="458" mass="49246">MPLENRDEQNEALLPRARSGSGRDHTDHVVCGDGKVGLVASTATLLLGVLGAGQLTLPFAVNQAGLVLAVAYLALLGVLAVVVLKMLMVSSKYTGQTTYAAVLEETCGPKARLVANTLLGIYAWGGAVSFLILVADELEDLSAVFGWDQPRWILITMLSVCVVYPLSLCSNLDRLKFTSYLGATAAIYINFVVFVNAPWFQNGKTFDTCGGYEHARLVDDPPRFDLFPNTALGAFNSLPLIAFALNSAWCFVPILNSLYEPTPPRVNRMITSANVIILTNYALLAFVGYFSYCSNTKDNILGNLPSTPLVIVARVMLIMQLSFALPLRFHVTRGVLYEQAPFMPSRQLSDPSTSGEKVVYTLSTTLLVGVAVMIAALTSNLHVVIGLTSAVCASFTIYIFPALSFRIAVAHKEPHTNGEKFFMNIAPYICIATGVAVLVLGTGAILVEVAFGMKVTGG</sequence>
<protein>
    <recommendedName>
        <fullName evidence="7">Amino acid transporter transmembrane domain-containing protein</fullName>
    </recommendedName>
</protein>
<feature type="transmembrane region" description="Helical" evidence="6">
    <location>
        <begin position="113"/>
        <end position="132"/>
    </location>
</feature>
<feature type="transmembrane region" description="Helical" evidence="6">
    <location>
        <begin position="36"/>
        <end position="57"/>
    </location>
</feature>
<keyword evidence="3 6" id="KW-1133">Transmembrane helix</keyword>
<keyword evidence="2 6" id="KW-0812">Transmembrane</keyword>
<feature type="transmembrane region" description="Helical" evidence="6">
    <location>
        <begin position="152"/>
        <end position="170"/>
    </location>
</feature>
<feature type="transmembrane region" description="Helical" evidence="6">
    <location>
        <begin position="358"/>
        <end position="377"/>
    </location>
</feature>
<dbReference type="RefSeq" id="XP_014157889.1">
    <property type="nucleotide sequence ID" value="XM_014302414.1"/>
</dbReference>
<dbReference type="OrthoDB" id="28208at2759"/>
<evidence type="ECO:0000313" key="9">
    <source>
        <dbReference type="Proteomes" id="UP000054560"/>
    </source>
</evidence>
<feature type="transmembrane region" description="Helical" evidence="6">
    <location>
        <begin position="383"/>
        <end position="409"/>
    </location>
</feature>
<feature type="region of interest" description="Disordered" evidence="5">
    <location>
        <begin position="1"/>
        <end position="26"/>
    </location>
</feature>
<gene>
    <name evidence="8" type="ORF">SARC_03775</name>
</gene>
<feature type="transmembrane region" description="Helical" evidence="6">
    <location>
        <begin position="238"/>
        <end position="259"/>
    </location>
</feature>
<comment type="subcellular location">
    <subcellularLocation>
        <location evidence="1">Membrane</location>
        <topology evidence="1">Multi-pass membrane protein</topology>
    </subcellularLocation>
</comment>